<sequence length="330" mass="38084">MANGQWDIERVIQQVPPTYVPSILSTQLHLQQGLPDLPILSLTTNGEFSFSSAWNEIREKRTKTKINTCTWHKNIPFKCSFLVWRAIRSKLPTNEKINSFGGEPSDCYCCNNMGMDTIEHTFNSGKFAKYMWKYFADSLGMQTLRYLLMRWWSTEYKNKAHKLIMQSTPIFICWNLWKNRCVKKYGGKHSNIAKVKFAVFKDTFRLLHTVFPYIEWPSSWTKLVPMIEGCTHETKVTLVQWNKPQNQWIKLNANGSALSNTGRIEVGGILRNSTGELIMAYAVPLGEGTNNQAETYGPWIERRSVLVNRSSCQRLGKEVLIHGHRPRTVV</sequence>
<protein>
    <recommendedName>
        <fullName evidence="1">Reverse transcriptase zinc-binding domain-containing protein</fullName>
    </recommendedName>
</protein>
<dbReference type="PANTHER" id="PTHR47723">
    <property type="entry name" value="OS05G0353850 PROTEIN"/>
    <property type="match status" value="1"/>
</dbReference>
<accession>A0AAF0UKF2</accession>
<gene>
    <name evidence="2" type="ORF">MTR67_040229</name>
</gene>
<organism evidence="2 3">
    <name type="scientific">Solanum verrucosum</name>
    <dbReference type="NCBI Taxonomy" id="315347"/>
    <lineage>
        <taxon>Eukaryota</taxon>
        <taxon>Viridiplantae</taxon>
        <taxon>Streptophyta</taxon>
        <taxon>Embryophyta</taxon>
        <taxon>Tracheophyta</taxon>
        <taxon>Spermatophyta</taxon>
        <taxon>Magnoliopsida</taxon>
        <taxon>eudicotyledons</taxon>
        <taxon>Gunneridae</taxon>
        <taxon>Pentapetalae</taxon>
        <taxon>asterids</taxon>
        <taxon>lamiids</taxon>
        <taxon>Solanales</taxon>
        <taxon>Solanaceae</taxon>
        <taxon>Solanoideae</taxon>
        <taxon>Solaneae</taxon>
        <taxon>Solanum</taxon>
    </lineage>
</organism>
<dbReference type="InterPro" id="IPR026960">
    <property type="entry name" value="RVT-Znf"/>
</dbReference>
<dbReference type="InterPro" id="IPR053151">
    <property type="entry name" value="RNase_H-like"/>
</dbReference>
<evidence type="ECO:0000313" key="3">
    <source>
        <dbReference type="Proteomes" id="UP001234989"/>
    </source>
</evidence>
<evidence type="ECO:0000259" key="1">
    <source>
        <dbReference type="Pfam" id="PF13966"/>
    </source>
</evidence>
<dbReference type="Pfam" id="PF13966">
    <property type="entry name" value="zf-RVT"/>
    <property type="match status" value="1"/>
</dbReference>
<dbReference type="Proteomes" id="UP001234989">
    <property type="component" value="Chromosome 9"/>
</dbReference>
<name>A0AAF0UKF2_SOLVR</name>
<dbReference type="SUPFAM" id="SSF53098">
    <property type="entry name" value="Ribonuclease H-like"/>
    <property type="match status" value="1"/>
</dbReference>
<proteinExistence type="predicted"/>
<evidence type="ECO:0000313" key="2">
    <source>
        <dbReference type="EMBL" id="WMV46844.1"/>
    </source>
</evidence>
<reference evidence="2" key="1">
    <citation type="submission" date="2023-08" db="EMBL/GenBank/DDBJ databases">
        <title>A de novo genome assembly of Solanum verrucosum Schlechtendal, a Mexican diploid species geographically isolated from the other diploid A-genome species in potato relatives.</title>
        <authorList>
            <person name="Hosaka K."/>
        </authorList>
    </citation>
    <scope>NUCLEOTIDE SEQUENCE</scope>
    <source>
        <tissue evidence="2">Young leaves</tissue>
    </source>
</reference>
<dbReference type="EMBL" id="CP133620">
    <property type="protein sequence ID" value="WMV46844.1"/>
    <property type="molecule type" value="Genomic_DNA"/>
</dbReference>
<keyword evidence="3" id="KW-1185">Reference proteome</keyword>
<feature type="domain" description="Reverse transcriptase zinc-binding" evidence="1">
    <location>
        <begin position="48"/>
        <end position="132"/>
    </location>
</feature>
<dbReference type="PANTHER" id="PTHR47723:SF7">
    <property type="entry name" value="RNASE H FAMILY PROTEIN"/>
    <property type="match status" value="1"/>
</dbReference>
<dbReference type="AlphaFoldDB" id="A0AAF0UKF2"/>
<dbReference type="InterPro" id="IPR012337">
    <property type="entry name" value="RNaseH-like_sf"/>
</dbReference>